<reference evidence="1" key="2">
    <citation type="journal article" date="2023" name="Science">
        <title>Genomic signatures of disease resistance in endangered staghorn corals.</title>
        <authorList>
            <person name="Vollmer S.V."/>
            <person name="Selwyn J.D."/>
            <person name="Despard B.A."/>
            <person name="Roesel C.L."/>
        </authorList>
    </citation>
    <scope>NUCLEOTIDE SEQUENCE</scope>
    <source>
        <strain evidence="1">K2</strain>
    </source>
</reference>
<dbReference type="EMBL" id="JARQWQ010000088">
    <property type="protein sequence ID" value="KAK2552341.1"/>
    <property type="molecule type" value="Genomic_DNA"/>
</dbReference>
<gene>
    <name evidence="1" type="ORF">P5673_026663</name>
</gene>
<dbReference type="AlphaFoldDB" id="A0AAD9Q0C7"/>
<evidence type="ECO:0000313" key="2">
    <source>
        <dbReference type="Proteomes" id="UP001249851"/>
    </source>
</evidence>
<keyword evidence="2" id="KW-1185">Reference proteome</keyword>
<organism evidence="1 2">
    <name type="scientific">Acropora cervicornis</name>
    <name type="common">Staghorn coral</name>
    <dbReference type="NCBI Taxonomy" id="6130"/>
    <lineage>
        <taxon>Eukaryota</taxon>
        <taxon>Metazoa</taxon>
        <taxon>Cnidaria</taxon>
        <taxon>Anthozoa</taxon>
        <taxon>Hexacorallia</taxon>
        <taxon>Scleractinia</taxon>
        <taxon>Astrocoeniina</taxon>
        <taxon>Acroporidae</taxon>
        <taxon>Acropora</taxon>
    </lineage>
</organism>
<comment type="caution">
    <text evidence="1">The sequence shown here is derived from an EMBL/GenBank/DDBJ whole genome shotgun (WGS) entry which is preliminary data.</text>
</comment>
<reference evidence="1" key="1">
    <citation type="journal article" date="2023" name="G3 (Bethesda)">
        <title>Whole genome assembly and annotation of the endangered Caribbean coral Acropora cervicornis.</title>
        <authorList>
            <person name="Selwyn J.D."/>
            <person name="Vollmer S.V."/>
        </authorList>
    </citation>
    <scope>NUCLEOTIDE SEQUENCE</scope>
    <source>
        <strain evidence="1">K2</strain>
    </source>
</reference>
<sequence length="118" mass="13991">MAILTLHNWLRDDRASRSIYCPPTLIDRKDPNTWELIPGSWRDDLPPESLLPLQPALIHNYTSEAKEMRQEFTRWFSDEGDVEWQRRMCGCSSRGSNPRRQILISFSTRLYSVYSRFL</sequence>
<proteinExistence type="predicted"/>
<protein>
    <submittedName>
        <fullName evidence="1">Uncharacterized protein</fullName>
    </submittedName>
</protein>
<name>A0AAD9Q0C7_ACRCE</name>
<evidence type="ECO:0000313" key="1">
    <source>
        <dbReference type="EMBL" id="KAK2552341.1"/>
    </source>
</evidence>
<dbReference type="Proteomes" id="UP001249851">
    <property type="component" value="Unassembled WGS sequence"/>
</dbReference>
<accession>A0AAD9Q0C7</accession>